<dbReference type="Gene3D" id="3.30.750.24">
    <property type="entry name" value="STAS domain"/>
    <property type="match status" value="1"/>
</dbReference>
<reference evidence="2 3" key="1">
    <citation type="submission" date="2020-04" db="EMBL/GenBank/DDBJ databases">
        <authorList>
            <person name="Klaysubun C."/>
            <person name="Duangmal K."/>
            <person name="Lipun K."/>
        </authorList>
    </citation>
    <scope>NUCLEOTIDE SEQUENCE [LARGE SCALE GENOMIC DNA]</scope>
    <source>
        <strain evidence="2 3">K10HN5</strain>
    </source>
</reference>
<organism evidence="2 3">
    <name type="scientific">Pseudonocardia acidicola</name>
    <dbReference type="NCBI Taxonomy" id="2724939"/>
    <lineage>
        <taxon>Bacteria</taxon>
        <taxon>Bacillati</taxon>
        <taxon>Actinomycetota</taxon>
        <taxon>Actinomycetes</taxon>
        <taxon>Pseudonocardiales</taxon>
        <taxon>Pseudonocardiaceae</taxon>
        <taxon>Pseudonocardia</taxon>
    </lineage>
</organism>
<evidence type="ECO:0000313" key="3">
    <source>
        <dbReference type="Proteomes" id="UP000820669"/>
    </source>
</evidence>
<dbReference type="EMBL" id="JAAXLA010000006">
    <property type="protein sequence ID" value="NMH96792.1"/>
    <property type="molecule type" value="Genomic_DNA"/>
</dbReference>
<dbReference type="CDD" id="cd07043">
    <property type="entry name" value="STAS_anti-anti-sigma_factors"/>
    <property type="match status" value="1"/>
</dbReference>
<protein>
    <submittedName>
        <fullName evidence="2">STAS domain-containing protein</fullName>
    </submittedName>
</protein>
<evidence type="ECO:0000313" key="2">
    <source>
        <dbReference type="EMBL" id="NMH96792.1"/>
    </source>
</evidence>
<name>A0ABX1S881_9PSEU</name>
<dbReference type="InterPro" id="IPR002645">
    <property type="entry name" value="STAS_dom"/>
</dbReference>
<dbReference type="Pfam" id="PF01740">
    <property type="entry name" value="STAS"/>
    <property type="match status" value="1"/>
</dbReference>
<dbReference type="Proteomes" id="UP000820669">
    <property type="component" value="Unassembled WGS sequence"/>
</dbReference>
<gene>
    <name evidence="2" type="ORF">HF526_05595</name>
</gene>
<dbReference type="PANTHER" id="PTHR33495">
    <property type="entry name" value="ANTI-SIGMA FACTOR ANTAGONIST TM_1081-RELATED-RELATED"/>
    <property type="match status" value="1"/>
</dbReference>
<dbReference type="InterPro" id="IPR036513">
    <property type="entry name" value="STAS_dom_sf"/>
</dbReference>
<evidence type="ECO:0000259" key="1">
    <source>
        <dbReference type="PROSITE" id="PS50801"/>
    </source>
</evidence>
<dbReference type="SUPFAM" id="SSF52091">
    <property type="entry name" value="SpoIIaa-like"/>
    <property type="match status" value="1"/>
</dbReference>
<dbReference type="PROSITE" id="PS50801">
    <property type="entry name" value="STAS"/>
    <property type="match status" value="1"/>
</dbReference>
<accession>A0ABX1S881</accession>
<keyword evidence="3" id="KW-1185">Reference proteome</keyword>
<sequence>MIVHASGRLDRATALRLRQLLDDQLAAAPRAIVLDLTSVSVVEPDGVETLDYVARRAGEADIGLGLVTVDGAVIRALATAGVDALFDVYPSTEAARRALT</sequence>
<dbReference type="PANTHER" id="PTHR33495:SF2">
    <property type="entry name" value="ANTI-SIGMA FACTOR ANTAGONIST TM_1081-RELATED"/>
    <property type="match status" value="1"/>
</dbReference>
<comment type="caution">
    <text evidence="2">The sequence shown here is derived from an EMBL/GenBank/DDBJ whole genome shotgun (WGS) entry which is preliminary data.</text>
</comment>
<proteinExistence type="predicted"/>
<feature type="domain" description="STAS" evidence="1">
    <location>
        <begin position="1"/>
        <end position="100"/>
    </location>
</feature>